<gene>
    <name evidence="2" type="ORF">Z520_10245</name>
</gene>
<dbReference type="GO" id="GO:0047372">
    <property type="term" value="F:monoacylglycerol lipase activity"/>
    <property type="evidence" value="ECO:0007669"/>
    <property type="project" value="TreeGrafter"/>
</dbReference>
<dbReference type="GeneID" id="27715991"/>
<dbReference type="AlphaFoldDB" id="A0A0D2KBE9"/>
<dbReference type="Gene3D" id="3.40.50.1820">
    <property type="entry name" value="alpha/beta hydrolase"/>
    <property type="match status" value="1"/>
</dbReference>
<dbReference type="PANTHER" id="PTHR43798:SF33">
    <property type="entry name" value="HYDROLASE, PUTATIVE (AFU_ORTHOLOGUE AFUA_2G14860)-RELATED"/>
    <property type="match status" value="1"/>
</dbReference>
<dbReference type="InterPro" id="IPR029058">
    <property type="entry name" value="AB_hydrolase_fold"/>
</dbReference>
<evidence type="ECO:0000259" key="1">
    <source>
        <dbReference type="Pfam" id="PF00561"/>
    </source>
</evidence>
<dbReference type="InterPro" id="IPR000639">
    <property type="entry name" value="Epox_hydrolase-like"/>
</dbReference>
<feature type="domain" description="AB hydrolase-1" evidence="1">
    <location>
        <begin position="33"/>
        <end position="140"/>
    </location>
</feature>
<sequence>MAAADIINVPHLWGIDVGYKMSKGFDPSKPTCVLINSFTTSSLLYQSELQNPELTNIMNLVAIEPLGHGKTRSKVENFTFWDTAIMNLQVMDALGIKKAFAMGTSQGGFIAARMALLAPDRIEGIIPLGTTMDSESQHTRDLGCYDAYDSYMRFINRWTSAEPTPNWVVEDDFCALIWYLGFGKDCPEETKVYWRNIQKGNYCGDDGRKRLRTSIINVLERDGLHCRLPDIRCPVLWIHGSEDVPFSYKVAEEEIKLFKNSKSAELHIIKGGGHYLNATHPKEIAKKLAEFVQKYSKT</sequence>
<proteinExistence type="predicted"/>
<protein>
    <recommendedName>
        <fullName evidence="1">AB hydrolase-1 domain-containing protein</fullName>
    </recommendedName>
</protein>
<dbReference type="RefSeq" id="XP_016628031.1">
    <property type="nucleotide sequence ID" value="XM_016780738.1"/>
</dbReference>
<dbReference type="STRING" id="1442371.A0A0D2KBE9"/>
<evidence type="ECO:0000313" key="3">
    <source>
        <dbReference type="Proteomes" id="UP000053411"/>
    </source>
</evidence>
<dbReference type="GO" id="GO:0046464">
    <property type="term" value="P:acylglycerol catabolic process"/>
    <property type="evidence" value="ECO:0007669"/>
    <property type="project" value="TreeGrafter"/>
</dbReference>
<dbReference type="PANTHER" id="PTHR43798">
    <property type="entry name" value="MONOACYLGLYCEROL LIPASE"/>
    <property type="match status" value="1"/>
</dbReference>
<keyword evidence="3" id="KW-1185">Reference proteome</keyword>
<reference evidence="2 3" key="1">
    <citation type="submission" date="2015-01" db="EMBL/GenBank/DDBJ databases">
        <title>The Genome Sequence of Fonsecaea multimorphosa CBS 102226.</title>
        <authorList>
            <consortium name="The Broad Institute Genomics Platform"/>
            <person name="Cuomo C."/>
            <person name="de Hoog S."/>
            <person name="Gorbushina A."/>
            <person name="Stielow B."/>
            <person name="Teixiera M."/>
            <person name="Abouelleil A."/>
            <person name="Chapman S.B."/>
            <person name="Priest M."/>
            <person name="Young S.K."/>
            <person name="Wortman J."/>
            <person name="Nusbaum C."/>
            <person name="Birren B."/>
        </authorList>
    </citation>
    <scope>NUCLEOTIDE SEQUENCE [LARGE SCALE GENOMIC DNA]</scope>
    <source>
        <strain evidence="2 3">CBS 102226</strain>
    </source>
</reference>
<dbReference type="PRINTS" id="PR00412">
    <property type="entry name" value="EPOXHYDRLASE"/>
</dbReference>
<dbReference type="InterPro" id="IPR050266">
    <property type="entry name" value="AB_hydrolase_sf"/>
</dbReference>
<accession>A0A0D2KBE9</accession>
<dbReference type="GO" id="GO:0016020">
    <property type="term" value="C:membrane"/>
    <property type="evidence" value="ECO:0007669"/>
    <property type="project" value="TreeGrafter"/>
</dbReference>
<name>A0A0D2KBE9_9EURO</name>
<dbReference type="Proteomes" id="UP000053411">
    <property type="component" value="Unassembled WGS sequence"/>
</dbReference>
<dbReference type="EMBL" id="KN848090">
    <property type="protein sequence ID" value="KIX93908.1"/>
    <property type="molecule type" value="Genomic_DNA"/>
</dbReference>
<evidence type="ECO:0000313" key="2">
    <source>
        <dbReference type="EMBL" id="KIX93908.1"/>
    </source>
</evidence>
<organism evidence="2 3">
    <name type="scientific">Fonsecaea multimorphosa CBS 102226</name>
    <dbReference type="NCBI Taxonomy" id="1442371"/>
    <lineage>
        <taxon>Eukaryota</taxon>
        <taxon>Fungi</taxon>
        <taxon>Dikarya</taxon>
        <taxon>Ascomycota</taxon>
        <taxon>Pezizomycotina</taxon>
        <taxon>Eurotiomycetes</taxon>
        <taxon>Chaetothyriomycetidae</taxon>
        <taxon>Chaetothyriales</taxon>
        <taxon>Herpotrichiellaceae</taxon>
        <taxon>Fonsecaea</taxon>
    </lineage>
</organism>
<dbReference type="SUPFAM" id="SSF53474">
    <property type="entry name" value="alpha/beta-Hydrolases"/>
    <property type="match status" value="1"/>
</dbReference>
<dbReference type="Pfam" id="PF00561">
    <property type="entry name" value="Abhydrolase_1"/>
    <property type="match status" value="1"/>
</dbReference>
<dbReference type="InterPro" id="IPR000073">
    <property type="entry name" value="AB_hydrolase_1"/>
</dbReference>
<dbReference type="VEuPathDB" id="FungiDB:Z520_10245"/>
<dbReference type="OrthoDB" id="19657at2759"/>